<dbReference type="GO" id="GO:0006402">
    <property type="term" value="P:mRNA catabolic process"/>
    <property type="evidence" value="ECO:0007669"/>
    <property type="project" value="UniProtKB-UniRule"/>
</dbReference>
<dbReference type="NCBIfam" id="NF008805">
    <property type="entry name" value="PRK11824.1"/>
    <property type="match status" value="1"/>
</dbReference>
<evidence type="ECO:0000256" key="2">
    <source>
        <dbReference type="ARBA" id="ARBA00007404"/>
    </source>
</evidence>
<sequence>MKEVAVNPVKKTFQYGRSTVTLETGRIARQASGAVLVTMDDTVVLCTVVAKKELKPGQDFFPLAVFYQEKTYAVGKIPGGFFKREGRPTEKETLTSRLIDRPIRPLFPKGFMNEVQVICTVLSTDRNHDPDIAAMLGTSAALCIAGVPFNGPLGAARVGFDEEKGYFLNPTVEELANSELNMVVAGTEKAVLMVESEAKELLEDEMLGAVLYGHQEMQVAIEAIKELTVEAGKPKWDWQPPAENTPLKEAIAQGFEAKVGEAYRVTDKMARQDALSALKAAAVEQLAGEEEGKFDADEVKGAFAALEKRVVRSRVVKGEPRIDGRDQKTVRPLNIEVGSLPKTHGSSIFTRGETQAIVIATLGTLRDAQLIESLEGERKDRFMLHYNFPPYCVGEAGFMGGPKRREIGHGRLARRSIEAMLPTSEDFPYTIRVVSEITESNGSSSMASVCGSSLALMDAGVPMKAPVAGIAMGLVKDADGFAVLTDILGDEDHLGDMDFKVAGSAEGVTALQMDIKIEGINEEIMEVALQQANQARLHILQQMNDVIAQSRAEVSENAPSMATIKIDPDKIRDVIGKGGATIRKICEDTGASIDLDDDGTVRIYAEDKAAAKKAIDTVLAITAEAEIGKLYRGKVVRIADFGAFINIMPGTDGLVHISQIVPERVNDVRDFLNEGDEVIVKVLDIDNRNRVKLSIKEITPEEKAAFEAAEAEPVA</sequence>
<dbReference type="SUPFAM" id="SSF54211">
    <property type="entry name" value="Ribosomal protein S5 domain 2-like"/>
    <property type="match status" value="2"/>
</dbReference>
<protein>
    <recommendedName>
        <fullName evidence="9">Polyribonucleotide nucleotidyltransferase</fullName>
        <ecNumber evidence="9">2.7.7.8</ecNumber>
    </recommendedName>
    <alternativeName>
        <fullName evidence="9">Polynucleotide phosphorylase</fullName>
        <shortName evidence="9">PNPase</shortName>
    </alternativeName>
</protein>
<dbReference type="InterPro" id="IPR015847">
    <property type="entry name" value="ExoRNase_PH_dom2"/>
</dbReference>
<keyword evidence="3 9" id="KW-0963">Cytoplasm</keyword>
<keyword evidence="12" id="KW-1185">Reference proteome</keyword>
<dbReference type="PANTHER" id="PTHR11252">
    <property type="entry name" value="POLYRIBONUCLEOTIDE NUCLEOTIDYLTRANSFERASE"/>
    <property type="match status" value="1"/>
</dbReference>
<dbReference type="CDD" id="cd04472">
    <property type="entry name" value="S1_PNPase"/>
    <property type="match status" value="1"/>
</dbReference>
<dbReference type="AlphaFoldDB" id="A0A368U1E5"/>
<dbReference type="GO" id="GO:0006396">
    <property type="term" value="P:RNA processing"/>
    <property type="evidence" value="ECO:0007669"/>
    <property type="project" value="InterPro"/>
</dbReference>
<dbReference type="GO" id="GO:0004654">
    <property type="term" value="F:polyribonucleotide nucleotidyltransferase activity"/>
    <property type="evidence" value="ECO:0007669"/>
    <property type="project" value="UniProtKB-UniRule"/>
</dbReference>
<evidence type="ECO:0000256" key="1">
    <source>
        <dbReference type="ARBA" id="ARBA00004496"/>
    </source>
</evidence>
<name>A0A368U1E5_9GAMM</name>
<dbReference type="InterPro" id="IPR027408">
    <property type="entry name" value="PNPase/RNase_PH_dom_sf"/>
</dbReference>
<evidence type="ECO:0000256" key="9">
    <source>
        <dbReference type="HAMAP-Rule" id="MF_01595"/>
    </source>
</evidence>
<dbReference type="Pfam" id="PF03725">
    <property type="entry name" value="RNase_PH_C"/>
    <property type="match status" value="1"/>
</dbReference>
<dbReference type="GO" id="GO:0000175">
    <property type="term" value="F:3'-5'-RNA exonuclease activity"/>
    <property type="evidence" value="ECO:0007669"/>
    <property type="project" value="TreeGrafter"/>
</dbReference>
<evidence type="ECO:0000256" key="5">
    <source>
        <dbReference type="ARBA" id="ARBA00022695"/>
    </source>
</evidence>
<dbReference type="HAMAP" id="MF_01595">
    <property type="entry name" value="PNPase"/>
    <property type="match status" value="1"/>
</dbReference>
<comment type="caution">
    <text evidence="11">The sequence shown here is derived from an EMBL/GenBank/DDBJ whole genome shotgun (WGS) entry which is preliminary data.</text>
</comment>
<dbReference type="Gene3D" id="3.30.230.70">
    <property type="entry name" value="GHMP Kinase, N-terminal domain"/>
    <property type="match status" value="2"/>
</dbReference>
<reference evidence="11 12" key="1">
    <citation type="submission" date="2018-07" db="EMBL/GenBank/DDBJ databases">
        <title>Halomonas montanilacus sp. nov., isolated from Lake Pengyan on Tibetan Plateau.</title>
        <authorList>
            <person name="Lu H."/>
            <person name="Xing P."/>
            <person name="Wu Q."/>
        </authorList>
    </citation>
    <scope>NUCLEOTIDE SEQUENCE [LARGE SCALE GENOMIC DNA]</scope>
    <source>
        <strain evidence="11 12">PYC7W</strain>
    </source>
</reference>
<keyword evidence="7 9" id="KW-0460">Magnesium</keyword>
<comment type="function">
    <text evidence="9">Involved in mRNA degradation. Catalyzes the phosphorolysis of single-stranded polyribonucleotides processively in the 3'- to 5'-direction.</text>
</comment>
<dbReference type="SUPFAM" id="SSF55666">
    <property type="entry name" value="Ribonuclease PH domain 2-like"/>
    <property type="match status" value="2"/>
</dbReference>
<dbReference type="Pfam" id="PF03726">
    <property type="entry name" value="PNPase"/>
    <property type="match status" value="1"/>
</dbReference>
<evidence type="ECO:0000256" key="7">
    <source>
        <dbReference type="ARBA" id="ARBA00022842"/>
    </source>
</evidence>
<evidence type="ECO:0000313" key="11">
    <source>
        <dbReference type="EMBL" id="RCV90396.1"/>
    </source>
</evidence>
<dbReference type="GO" id="GO:0003723">
    <property type="term" value="F:RNA binding"/>
    <property type="evidence" value="ECO:0007669"/>
    <property type="project" value="UniProtKB-UniRule"/>
</dbReference>
<dbReference type="SUPFAM" id="SSF54791">
    <property type="entry name" value="Eukaryotic type KH-domain (KH-domain type I)"/>
    <property type="match status" value="1"/>
</dbReference>
<gene>
    <name evidence="9 11" type="primary">pnp</name>
    <name evidence="11" type="ORF">DU505_05475</name>
</gene>
<keyword evidence="8 9" id="KW-0694">RNA-binding</keyword>
<dbReference type="NCBIfam" id="TIGR03591">
    <property type="entry name" value="polynuc_phos"/>
    <property type="match status" value="1"/>
</dbReference>
<comment type="catalytic activity">
    <reaction evidence="9">
        <text>RNA(n+1) + phosphate = RNA(n) + a ribonucleoside 5'-diphosphate</text>
        <dbReference type="Rhea" id="RHEA:22096"/>
        <dbReference type="Rhea" id="RHEA-COMP:14527"/>
        <dbReference type="Rhea" id="RHEA-COMP:17342"/>
        <dbReference type="ChEBI" id="CHEBI:43474"/>
        <dbReference type="ChEBI" id="CHEBI:57930"/>
        <dbReference type="ChEBI" id="CHEBI:140395"/>
        <dbReference type="EC" id="2.7.7.8"/>
    </reaction>
</comment>
<dbReference type="InterPro" id="IPR001247">
    <property type="entry name" value="ExoRNase_PH_dom1"/>
</dbReference>
<dbReference type="Pfam" id="PF00575">
    <property type="entry name" value="S1"/>
    <property type="match status" value="1"/>
</dbReference>
<dbReference type="FunFam" id="2.40.50.140:FF:000023">
    <property type="entry name" value="Polyribonucleotide nucleotidyltransferase"/>
    <property type="match status" value="1"/>
</dbReference>
<accession>A0A368U1E5</accession>
<evidence type="ECO:0000256" key="6">
    <source>
        <dbReference type="ARBA" id="ARBA00022723"/>
    </source>
</evidence>
<keyword evidence="5 9" id="KW-0548">Nucleotidyltransferase</keyword>
<dbReference type="InterPro" id="IPR020568">
    <property type="entry name" value="Ribosomal_Su5_D2-typ_SF"/>
</dbReference>
<dbReference type="OrthoDB" id="9804305at2"/>
<keyword evidence="4 9" id="KW-0808">Transferase</keyword>
<dbReference type="PIRSF" id="PIRSF005499">
    <property type="entry name" value="PNPase"/>
    <property type="match status" value="1"/>
</dbReference>
<proteinExistence type="inferred from homology"/>
<evidence type="ECO:0000313" key="12">
    <source>
        <dbReference type="Proteomes" id="UP000252405"/>
    </source>
</evidence>
<dbReference type="Pfam" id="PF01138">
    <property type="entry name" value="RNase_PH"/>
    <property type="match status" value="2"/>
</dbReference>
<keyword evidence="6 9" id="KW-0479">Metal-binding</keyword>
<dbReference type="GO" id="GO:0005829">
    <property type="term" value="C:cytosol"/>
    <property type="evidence" value="ECO:0007669"/>
    <property type="project" value="TreeGrafter"/>
</dbReference>
<dbReference type="InterPro" id="IPR036612">
    <property type="entry name" value="KH_dom_type_1_sf"/>
</dbReference>
<dbReference type="FunFam" id="3.30.230.70:FF:000002">
    <property type="entry name" value="Polyribonucleotide nucleotidyltransferase"/>
    <property type="match status" value="1"/>
</dbReference>
<dbReference type="Gene3D" id="3.30.1370.10">
    <property type="entry name" value="K Homology domain, type 1"/>
    <property type="match status" value="1"/>
</dbReference>
<dbReference type="SUPFAM" id="SSF50249">
    <property type="entry name" value="Nucleic acid-binding proteins"/>
    <property type="match status" value="1"/>
</dbReference>
<dbReference type="EMBL" id="QPII01000003">
    <property type="protein sequence ID" value="RCV90396.1"/>
    <property type="molecule type" value="Genomic_DNA"/>
</dbReference>
<evidence type="ECO:0000256" key="8">
    <source>
        <dbReference type="ARBA" id="ARBA00022884"/>
    </source>
</evidence>
<feature type="binding site" evidence="9">
    <location>
        <position position="492"/>
    </location>
    <ligand>
        <name>Mg(2+)</name>
        <dbReference type="ChEBI" id="CHEBI:18420"/>
    </ligand>
</feature>
<dbReference type="FunFam" id="3.30.230.70:FF:000001">
    <property type="entry name" value="Polyribonucleotide nucleotidyltransferase"/>
    <property type="match status" value="1"/>
</dbReference>
<comment type="similarity">
    <text evidence="2 9">Belongs to the polyribonucleotide nucleotidyltransferase family.</text>
</comment>
<evidence type="ECO:0000256" key="3">
    <source>
        <dbReference type="ARBA" id="ARBA00022490"/>
    </source>
</evidence>
<dbReference type="PROSITE" id="PS50084">
    <property type="entry name" value="KH_TYPE_1"/>
    <property type="match status" value="1"/>
</dbReference>
<dbReference type="InterPro" id="IPR015848">
    <property type="entry name" value="PNPase_PH_RNA-bd_bac/org-type"/>
</dbReference>
<feature type="binding site" evidence="9">
    <location>
        <position position="498"/>
    </location>
    <ligand>
        <name>Mg(2+)</name>
        <dbReference type="ChEBI" id="CHEBI:18420"/>
    </ligand>
</feature>
<dbReference type="CDD" id="cd02393">
    <property type="entry name" value="KH-I_PNPase"/>
    <property type="match status" value="1"/>
</dbReference>
<dbReference type="SMART" id="SM00316">
    <property type="entry name" value="S1"/>
    <property type="match status" value="1"/>
</dbReference>
<evidence type="ECO:0000256" key="4">
    <source>
        <dbReference type="ARBA" id="ARBA00022679"/>
    </source>
</evidence>
<comment type="subunit">
    <text evidence="9">Component of the RNA degradosome, which is a multiprotein complex involved in RNA processing and mRNA degradation.</text>
</comment>
<dbReference type="InterPro" id="IPR012340">
    <property type="entry name" value="NA-bd_OB-fold"/>
</dbReference>
<organism evidence="11 12">
    <name type="scientific">Billgrantia montanilacus</name>
    <dbReference type="NCBI Taxonomy" id="2282305"/>
    <lineage>
        <taxon>Bacteria</taxon>
        <taxon>Pseudomonadati</taxon>
        <taxon>Pseudomonadota</taxon>
        <taxon>Gammaproteobacteria</taxon>
        <taxon>Oceanospirillales</taxon>
        <taxon>Halomonadaceae</taxon>
        <taxon>Billgrantia</taxon>
    </lineage>
</organism>
<evidence type="ECO:0000259" key="10">
    <source>
        <dbReference type="PROSITE" id="PS50126"/>
    </source>
</evidence>
<dbReference type="InterPro" id="IPR003029">
    <property type="entry name" value="S1_domain"/>
</dbReference>
<dbReference type="InterPro" id="IPR036345">
    <property type="entry name" value="ExoRNase_PH_dom2_sf"/>
</dbReference>
<dbReference type="InterPro" id="IPR004087">
    <property type="entry name" value="KH_dom"/>
</dbReference>
<dbReference type="FunFam" id="3.30.1370.10:FF:000001">
    <property type="entry name" value="Polyribonucleotide nucleotidyltransferase"/>
    <property type="match status" value="1"/>
</dbReference>
<dbReference type="Pfam" id="PF00013">
    <property type="entry name" value="KH_1"/>
    <property type="match status" value="1"/>
</dbReference>
<comment type="cofactor">
    <cofactor evidence="9">
        <name>Mg(2+)</name>
        <dbReference type="ChEBI" id="CHEBI:18420"/>
    </cofactor>
</comment>
<dbReference type="CDD" id="cd11363">
    <property type="entry name" value="RNase_PH_PNPase_1"/>
    <property type="match status" value="1"/>
</dbReference>
<dbReference type="InterPro" id="IPR012162">
    <property type="entry name" value="PNPase"/>
</dbReference>
<dbReference type="EC" id="2.7.7.8" evidence="9"/>
<dbReference type="Proteomes" id="UP000252405">
    <property type="component" value="Unassembled WGS sequence"/>
</dbReference>
<dbReference type="Gene3D" id="2.40.50.140">
    <property type="entry name" value="Nucleic acid-binding proteins"/>
    <property type="match status" value="1"/>
</dbReference>
<feature type="domain" description="S1 motif" evidence="10">
    <location>
        <begin position="628"/>
        <end position="696"/>
    </location>
</feature>
<dbReference type="SMART" id="SM00322">
    <property type="entry name" value="KH"/>
    <property type="match status" value="1"/>
</dbReference>
<comment type="subcellular location">
    <subcellularLocation>
        <location evidence="1 9">Cytoplasm</location>
    </subcellularLocation>
</comment>
<dbReference type="PROSITE" id="PS50126">
    <property type="entry name" value="S1"/>
    <property type="match status" value="1"/>
</dbReference>
<dbReference type="PANTHER" id="PTHR11252:SF0">
    <property type="entry name" value="POLYRIBONUCLEOTIDE NUCLEOTIDYLTRANSFERASE 1, MITOCHONDRIAL"/>
    <property type="match status" value="1"/>
</dbReference>
<dbReference type="CDD" id="cd11364">
    <property type="entry name" value="RNase_PH_PNPase_2"/>
    <property type="match status" value="1"/>
</dbReference>
<dbReference type="GO" id="GO:0000287">
    <property type="term" value="F:magnesium ion binding"/>
    <property type="evidence" value="ECO:0007669"/>
    <property type="project" value="UniProtKB-UniRule"/>
</dbReference>
<dbReference type="InterPro" id="IPR004088">
    <property type="entry name" value="KH_dom_type_1"/>
</dbReference>